<reference evidence="3 4" key="1">
    <citation type="journal article" date="2011" name="PLoS Pathog.">
        <title>Endophytic Life Strategies Decoded by Genome and Transcriptome Analyses of the Mutualistic Root Symbiont Piriformospora indica.</title>
        <authorList>
            <person name="Zuccaro A."/>
            <person name="Lahrmann U."/>
            <person name="Guldener U."/>
            <person name="Langen G."/>
            <person name="Pfiffi S."/>
            <person name="Biedenkopf D."/>
            <person name="Wong P."/>
            <person name="Samans B."/>
            <person name="Grimm C."/>
            <person name="Basiewicz M."/>
            <person name="Murat C."/>
            <person name="Martin F."/>
            <person name="Kogel K.H."/>
        </authorList>
    </citation>
    <scope>NUCLEOTIDE SEQUENCE [LARGE SCALE GENOMIC DNA]</scope>
    <source>
        <strain evidence="3 4">DSM 11827</strain>
    </source>
</reference>
<comment type="caution">
    <text evidence="3">The sequence shown here is derived from an EMBL/GenBank/DDBJ whole genome shotgun (WGS) entry which is preliminary data.</text>
</comment>
<dbReference type="Pfam" id="PF00010">
    <property type="entry name" value="HLH"/>
    <property type="match status" value="1"/>
</dbReference>
<evidence type="ECO:0000313" key="3">
    <source>
        <dbReference type="EMBL" id="CCA77881.1"/>
    </source>
</evidence>
<dbReference type="Gene3D" id="4.10.280.10">
    <property type="entry name" value="Helix-loop-helix DNA-binding domain"/>
    <property type="match status" value="1"/>
</dbReference>
<feature type="region of interest" description="Disordered" evidence="1">
    <location>
        <begin position="184"/>
        <end position="229"/>
    </location>
</feature>
<dbReference type="InterPro" id="IPR011598">
    <property type="entry name" value="bHLH_dom"/>
</dbReference>
<proteinExistence type="predicted"/>
<dbReference type="STRING" id="1109443.G4U2Q0"/>
<dbReference type="Proteomes" id="UP000007148">
    <property type="component" value="Unassembled WGS sequence"/>
</dbReference>
<dbReference type="EMBL" id="CAFZ01001876">
    <property type="protein sequence ID" value="CCA77881.1"/>
    <property type="molecule type" value="Genomic_DNA"/>
</dbReference>
<dbReference type="AlphaFoldDB" id="G4U2Q0"/>
<sequence>MDYEHSDQIKLENSELDSLVDPSFGLDLLSQPTAQESAQEATPPHEWSSQAWMDASAAMNHSNIDNVFLNEHPDPIFELNNPALDFATLGAINDMHMGVPVDMYGNGFQFMLSPADLHKPPVFPSLVPQTMMPGLSTESASNLQDDLVSAVKRLSGITSAQIAGAPSAFAQDLRDPYINPANFSDNSYSSASSDRSSVPPQTAESVQAGSPPETTSVDSNSPPAIPVRAKTAHTTIERRYRTNLKACIDRLSNSIPAVRCIDKDYKPPSGVPDVVDEKGLVDGVKAARKVSKAIIMSKAHEYIVVLKRRETKLQEEVDGMKALLNSLVGGPRLLQEWERQWAARQAEVAEEEMDTNDMDSDDAEDEDSADERPRKKAKTMPAPVPAKAKKPPVKTAATAAPSASSPTSPTTPVVAKKRGRPSKAAVAARQAAAAASSTTSPSQVQFTAPMSADASVMPTSSPAQYSFVPGLPQPKQAVFFASFVFLSYFKPTARHVVVTPEDNTNHSHLGRVLSSQDNLNGKVVRVHDSVWHSHPALHFAHTAVMVILGLALILSLLPQRKRHRVWRWLSSFFEVPAPASDEHAMSDSESSDEELESRLSQAEQILKAPSNSKARLRLYNALQRSCSTPPTSSELGFMALLHMSSTSPYAQGLWKKASLSANSQDVLRYAFEFPLQDASALLQQSADDTRSCLTILASKSLEDHLERLFKDVFVDTILATCENKSMTASTTTIDISIGTAGAQLLKDARTLGGKPAELAAEWDAALSGRVPATPREATSARTVLHVLALMNRIFPVTSRATASGLPSPPPSPLTTEERVKLERVLRIALDSNTFHGVVGRGAGMSEEERERCEEVRRARDMLVSRLSHAARERRMVALEGRD</sequence>
<dbReference type="GO" id="GO:0046983">
    <property type="term" value="F:protein dimerization activity"/>
    <property type="evidence" value="ECO:0007669"/>
    <property type="project" value="InterPro"/>
</dbReference>
<dbReference type="InterPro" id="IPR036638">
    <property type="entry name" value="HLH_DNA-bd_sf"/>
</dbReference>
<feature type="compositionally biased region" description="Low complexity" evidence="1">
    <location>
        <begin position="184"/>
        <end position="197"/>
    </location>
</feature>
<organism evidence="3 4">
    <name type="scientific">Serendipita indica (strain DSM 11827)</name>
    <name type="common">Root endophyte fungus</name>
    <name type="synonym">Piriformospora indica</name>
    <dbReference type="NCBI Taxonomy" id="1109443"/>
    <lineage>
        <taxon>Eukaryota</taxon>
        <taxon>Fungi</taxon>
        <taxon>Dikarya</taxon>
        <taxon>Basidiomycota</taxon>
        <taxon>Agaricomycotina</taxon>
        <taxon>Agaricomycetes</taxon>
        <taxon>Sebacinales</taxon>
        <taxon>Serendipitaceae</taxon>
        <taxon>Serendipita</taxon>
    </lineage>
</organism>
<feature type="domain" description="BHLH" evidence="2">
    <location>
        <begin position="228"/>
        <end position="306"/>
    </location>
</feature>
<dbReference type="SUPFAM" id="SSF47459">
    <property type="entry name" value="HLH, helix-loop-helix DNA-binding domain"/>
    <property type="match status" value="1"/>
</dbReference>
<evidence type="ECO:0000259" key="2">
    <source>
        <dbReference type="PROSITE" id="PS50888"/>
    </source>
</evidence>
<dbReference type="CDD" id="cd11395">
    <property type="entry name" value="bHLHzip_SREBP_like"/>
    <property type="match status" value="1"/>
</dbReference>
<keyword evidence="4" id="KW-1185">Reference proteome</keyword>
<feature type="compositionally biased region" description="Polar residues" evidence="1">
    <location>
        <begin position="198"/>
        <end position="222"/>
    </location>
</feature>
<evidence type="ECO:0000256" key="1">
    <source>
        <dbReference type="SAM" id="MobiDB-lite"/>
    </source>
</evidence>
<dbReference type="InParanoid" id="G4U2Q0"/>
<feature type="compositionally biased region" description="Low complexity" evidence="1">
    <location>
        <begin position="393"/>
        <end position="414"/>
    </location>
</feature>
<dbReference type="SMART" id="SM00353">
    <property type="entry name" value="HLH"/>
    <property type="match status" value="1"/>
</dbReference>
<dbReference type="OrthoDB" id="2133190at2759"/>
<feature type="compositionally biased region" description="Acidic residues" evidence="1">
    <location>
        <begin position="348"/>
        <end position="369"/>
    </location>
</feature>
<protein>
    <recommendedName>
        <fullName evidence="2">BHLH domain-containing protein</fullName>
    </recommendedName>
</protein>
<gene>
    <name evidence="3" type="ORF">PIIN_00526</name>
</gene>
<accession>G4U2Q0</accession>
<dbReference type="PANTHER" id="PTHR47336">
    <property type="entry name" value="TRANSCRIPTION FACTOR HMS1-RELATED"/>
    <property type="match status" value="1"/>
</dbReference>
<name>G4U2Q0_SERID</name>
<feature type="compositionally biased region" description="Low complexity" evidence="1">
    <location>
        <begin position="422"/>
        <end position="441"/>
    </location>
</feature>
<dbReference type="eggNOG" id="KOG2588">
    <property type="taxonomic scope" value="Eukaryota"/>
</dbReference>
<feature type="region of interest" description="Disordered" evidence="1">
    <location>
        <begin position="345"/>
        <end position="441"/>
    </location>
</feature>
<dbReference type="PROSITE" id="PS50888">
    <property type="entry name" value="BHLH"/>
    <property type="match status" value="1"/>
</dbReference>
<dbReference type="InterPro" id="IPR052099">
    <property type="entry name" value="Regulatory_TF_Diverse"/>
</dbReference>
<dbReference type="PANTHER" id="PTHR47336:SF3">
    <property type="entry name" value="SERINE-RICH PROTEIN TYE7"/>
    <property type="match status" value="1"/>
</dbReference>
<dbReference type="HOGENOM" id="CLU_326544_0_0_1"/>
<evidence type="ECO:0000313" key="4">
    <source>
        <dbReference type="Proteomes" id="UP000007148"/>
    </source>
</evidence>